<accession>A0A8X6N9H9</accession>
<keyword evidence="2" id="KW-1185">Reference proteome</keyword>
<evidence type="ECO:0000313" key="2">
    <source>
        <dbReference type="Proteomes" id="UP000887013"/>
    </source>
</evidence>
<evidence type="ECO:0000313" key="1">
    <source>
        <dbReference type="EMBL" id="GFT01407.1"/>
    </source>
</evidence>
<dbReference type="AlphaFoldDB" id="A0A8X6N9H9"/>
<gene>
    <name evidence="1" type="ORF">NPIL_32811</name>
</gene>
<proteinExistence type="predicted"/>
<comment type="caution">
    <text evidence="1">The sequence shown here is derived from an EMBL/GenBank/DDBJ whole genome shotgun (WGS) entry which is preliminary data.</text>
</comment>
<name>A0A8X6N9H9_NEPPI</name>
<dbReference type="EMBL" id="BMAW01055543">
    <property type="protein sequence ID" value="GFT01407.1"/>
    <property type="molecule type" value="Genomic_DNA"/>
</dbReference>
<organism evidence="1 2">
    <name type="scientific">Nephila pilipes</name>
    <name type="common">Giant wood spider</name>
    <name type="synonym">Nephila maculata</name>
    <dbReference type="NCBI Taxonomy" id="299642"/>
    <lineage>
        <taxon>Eukaryota</taxon>
        <taxon>Metazoa</taxon>
        <taxon>Ecdysozoa</taxon>
        <taxon>Arthropoda</taxon>
        <taxon>Chelicerata</taxon>
        <taxon>Arachnida</taxon>
        <taxon>Araneae</taxon>
        <taxon>Araneomorphae</taxon>
        <taxon>Entelegynae</taxon>
        <taxon>Araneoidea</taxon>
        <taxon>Nephilidae</taxon>
        <taxon>Nephila</taxon>
    </lineage>
</organism>
<reference evidence="1" key="1">
    <citation type="submission" date="2020-08" db="EMBL/GenBank/DDBJ databases">
        <title>Multicomponent nature underlies the extraordinary mechanical properties of spider dragline silk.</title>
        <authorList>
            <person name="Kono N."/>
            <person name="Nakamura H."/>
            <person name="Mori M."/>
            <person name="Yoshida Y."/>
            <person name="Ohtoshi R."/>
            <person name="Malay A.D."/>
            <person name="Moran D.A.P."/>
            <person name="Tomita M."/>
            <person name="Numata K."/>
            <person name="Arakawa K."/>
        </authorList>
    </citation>
    <scope>NUCLEOTIDE SEQUENCE</scope>
</reference>
<sequence length="140" mass="15451">MLAYRKGRTNMDVSESHSNAGSEKSYAWVSVCRKHKKAKNRPHIFGAFEARIFFKISGVPPTSSEATAMCPPRSLALSTGVSYTSVLICSQKKLSRHYRSGDRGIQCTGLPQPILCWLNGASKFLRNVTVVMANIQRVSS</sequence>
<dbReference type="Proteomes" id="UP000887013">
    <property type="component" value="Unassembled WGS sequence"/>
</dbReference>
<protein>
    <submittedName>
        <fullName evidence="1">Uncharacterized protein</fullName>
    </submittedName>
</protein>